<reference evidence="2" key="2">
    <citation type="submission" date="2018-05" db="EMBL/GenBank/DDBJ databases">
        <title>OmerRS3 (Oryza meridionalis Reference Sequence Version 3).</title>
        <authorList>
            <person name="Zhang J."/>
            <person name="Kudrna D."/>
            <person name="Lee S."/>
            <person name="Talag J."/>
            <person name="Welchert J."/>
            <person name="Wing R.A."/>
        </authorList>
    </citation>
    <scope>NUCLEOTIDE SEQUENCE [LARGE SCALE GENOMIC DNA]</scope>
    <source>
        <strain evidence="2">cv. OR44</strain>
    </source>
</reference>
<protein>
    <submittedName>
        <fullName evidence="2">Uncharacterized protein</fullName>
    </submittedName>
</protein>
<dbReference type="Proteomes" id="UP000008021">
    <property type="component" value="Chromosome 4"/>
</dbReference>
<dbReference type="HOGENOM" id="CLU_1597098_0_0_1"/>
<keyword evidence="3" id="KW-1185">Reference proteome</keyword>
<sequence>MVTTGANVVPNEQSAAAYERSVLMVAAPSRRYTRSRRSERRYSVANHRTRNRRNALNNNLRPPARRASHGHTGTGAQWQLMEGGRGDGMGTEGGSDGGGGGTAAAHGERKRRGSAAALQRAAVAAAAAAALGGHHRRRLLVQHPSVASTISLLLSCSLLGDKNVRCV</sequence>
<dbReference type="AlphaFoldDB" id="A0A0E0DIH2"/>
<evidence type="ECO:0000313" key="3">
    <source>
        <dbReference type="Proteomes" id="UP000008021"/>
    </source>
</evidence>
<feature type="region of interest" description="Disordered" evidence="1">
    <location>
        <begin position="30"/>
        <end position="112"/>
    </location>
</feature>
<dbReference type="EnsemblPlants" id="OMERI04G21200.1">
    <property type="protein sequence ID" value="OMERI04G21200.1"/>
    <property type="gene ID" value="OMERI04G21200"/>
</dbReference>
<name>A0A0E0DIH2_9ORYZ</name>
<reference evidence="2" key="1">
    <citation type="submission" date="2015-04" db="UniProtKB">
        <authorList>
            <consortium name="EnsemblPlants"/>
        </authorList>
    </citation>
    <scope>IDENTIFICATION</scope>
</reference>
<feature type="compositionally biased region" description="Gly residues" evidence="1">
    <location>
        <begin position="86"/>
        <end position="102"/>
    </location>
</feature>
<evidence type="ECO:0000256" key="1">
    <source>
        <dbReference type="SAM" id="MobiDB-lite"/>
    </source>
</evidence>
<evidence type="ECO:0000313" key="2">
    <source>
        <dbReference type="EnsemblPlants" id="OMERI04G21200.1"/>
    </source>
</evidence>
<dbReference type="Gramene" id="OMERI04G21200.1">
    <property type="protein sequence ID" value="OMERI04G21200.1"/>
    <property type="gene ID" value="OMERI04G21200"/>
</dbReference>
<organism evidence="2">
    <name type="scientific">Oryza meridionalis</name>
    <dbReference type="NCBI Taxonomy" id="40149"/>
    <lineage>
        <taxon>Eukaryota</taxon>
        <taxon>Viridiplantae</taxon>
        <taxon>Streptophyta</taxon>
        <taxon>Embryophyta</taxon>
        <taxon>Tracheophyta</taxon>
        <taxon>Spermatophyta</taxon>
        <taxon>Magnoliopsida</taxon>
        <taxon>Liliopsida</taxon>
        <taxon>Poales</taxon>
        <taxon>Poaceae</taxon>
        <taxon>BOP clade</taxon>
        <taxon>Oryzoideae</taxon>
        <taxon>Oryzeae</taxon>
        <taxon>Oryzinae</taxon>
        <taxon>Oryza</taxon>
    </lineage>
</organism>
<accession>A0A0E0DIH2</accession>
<proteinExistence type="predicted"/>